<evidence type="ECO:0000313" key="2">
    <source>
        <dbReference type="Proteomes" id="UP000826212"/>
    </source>
</evidence>
<sequence length="76" mass="9111">MNIFKRVFSFYYEGFKSMTWGKQAWAVILLKLFVMFFVLKLFFFPNKLNTEFSTDKERSAHVIDNLTNIQTDINND</sequence>
<protein>
    <submittedName>
        <fullName evidence="1">DUF4492 domain-containing protein</fullName>
    </submittedName>
</protein>
<keyword evidence="2" id="KW-1185">Reference proteome</keyword>
<gene>
    <name evidence="1" type="ORF">K4L44_13035</name>
</gene>
<evidence type="ECO:0000313" key="1">
    <source>
        <dbReference type="EMBL" id="QZE13491.1"/>
    </source>
</evidence>
<dbReference type="EMBL" id="CP081303">
    <property type="protein sequence ID" value="QZE13491.1"/>
    <property type="molecule type" value="Genomic_DNA"/>
</dbReference>
<dbReference type="Proteomes" id="UP000826212">
    <property type="component" value="Chromosome"/>
</dbReference>
<accession>A0AC61NDE3</accession>
<proteinExistence type="predicted"/>
<name>A0AC61NDE3_9BACT</name>
<organism evidence="1 2">
    <name type="scientific">Halosquirtibacter laminarini</name>
    <dbReference type="NCBI Taxonomy" id="3374600"/>
    <lineage>
        <taxon>Bacteria</taxon>
        <taxon>Pseudomonadati</taxon>
        <taxon>Bacteroidota</taxon>
        <taxon>Bacteroidia</taxon>
        <taxon>Marinilabiliales</taxon>
        <taxon>Prolixibacteraceae</taxon>
        <taxon>Halosquirtibacter</taxon>
    </lineage>
</organism>
<reference evidence="1" key="1">
    <citation type="submission" date="2021-08" db="EMBL/GenBank/DDBJ databases">
        <title>Novel anaerobic bacterium isolated from sea squirt in East Sea, Republic of Korea.</title>
        <authorList>
            <person name="Nguyen T.H."/>
            <person name="Li Z."/>
            <person name="Lee Y.-J."/>
            <person name="Ko J."/>
            <person name="Kim S.-G."/>
        </authorList>
    </citation>
    <scope>NUCLEOTIDE SEQUENCE</scope>
    <source>
        <strain evidence="1">KCTC 25031</strain>
    </source>
</reference>